<keyword evidence="3" id="KW-0804">Transcription</keyword>
<feature type="region of interest" description="Disordered" evidence="5">
    <location>
        <begin position="550"/>
        <end position="575"/>
    </location>
</feature>
<dbReference type="SMART" id="SM00558">
    <property type="entry name" value="JmjC"/>
    <property type="match status" value="1"/>
</dbReference>
<keyword evidence="4" id="KW-0539">Nucleus</keyword>
<accession>A0AAD9I3H0</accession>
<feature type="region of interest" description="Disordered" evidence="5">
    <location>
        <begin position="806"/>
        <end position="1031"/>
    </location>
</feature>
<keyword evidence="8" id="KW-1185">Reference proteome</keyword>
<evidence type="ECO:0000256" key="1">
    <source>
        <dbReference type="ARBA" id="ARBA00004123"/>
    </source>
</evidence>
<keyword evidence="2" id="KW-0805">Transcription regulation</keyword>
<evidence type="ECO:0000259" key="6">
    <source>
        <dbReference type="PROSITE" id="PS51184"/>
    </source>
</evidence>
<feature type="compositionally biased region" description="Basic and acidic residues" evidence="5">
    <location>
        <begin position="970"/>
        <end position="979"/>
    </location>
</feature>
<feature type="compositionally biased region" description="Low complexity" evidence="5">
    <location>
        <begin position="885"/>
        <end position="898"/>
    </location>
</feature>
<feature type="compositionally biased region" description="Acidic residues" evidence="5">
    <location>
        <begin position="1209"/>
        <end position="1218"/>
    </location>
</feature>
<dbReference type="InterPro" id="IPR003347">
    <property type="entry name" value="JmjC_dom"/>
</dbReference>
<dbReference type="GO" id="GO:0005634">
    <property type="term" value="C:nucleus"/>
    <property type="evidence" value="ECO:0007669"/>
    <property type="project" value="UniProtKB-SubCell"/>
</dbReference>
<reference evidence="7" key="1">
    <citation type="journal article" date="2023" name="Mol. Plant Microbe Interact.">
        <title>Elucidating the Obligate Nature and Biological Capacity of an Invasive Fungal Corn Pathogen.</title>
        <authorList>
            <person name="MacCready J.S."/>
            <person name="Roggenkamp E.M."/>
            <person name="Gdanetz K."/>
            <person name="Chilvers M.I."/>
        </authorList>
    </citation>
    <scope>NUCLEOTIDE SEQUENCE</scope>
    <source>
        <strain evidence="7">PM02</strain>
    </source>
</reference>
<dbReference type="Pfam" id="PF10497">
    <property type="entry name" value="zf-4CXXC_R1"/>
    <property type="match status" value="1"/>
</dbReference>
<gene>
    <name evidence="7" type="ORF">P8C59_004391</name>
</gene>
<evidence type="ECO:0000256" key="4">
    <source>
        <dbReference type="ARBA" id="ARBA00023242"/>
    </source>
</evidence>
<evidence type="ECO:0000256" key="5">
    <source>
        <dbReference type="SAM" id="MobiDB-lite"/>
    </source>
</evidence>
<dbReference type="InterPro" id="IPR018866">
    <property type="entry name" value="Znf-4CXXC_R1"/>
</dbReference>
<feature type="compositionally biased region" description="Low complexity" evidence="5">
    <location>
        <begin position="1174"/>
        <end position="1190"/>
    </location>
</feature>
<protein>
    <recommendedName>
        <fullName evidence="6">JmjC domain-containing protein</fullName>
    </recommendedName>
</protein>
<dbReference type="Proteomes" id="UP001217918">
    <property type="component" value="Unassembled WGS sequence"/>
</dbReference>
<feature type="compositionally biased region" description="Acidic residues" evidence="5">
    <location>
        <begin position="559"/>
        <end position="569"/>
    </location>
</feature>
<dbReference type="SUPFAM" id="SSF51197">
    <property type="entry name" value="Clavaminate synthase-like"/>
    <property type="match status" value="1"/>
</dbReference>
<feature type="region of interest" description="Disordered" evidence="5">
    <location>
        <begin position="742"/>
        <end position="790"/>
    </location>
</feature>
<sequence>MTPSLQMHPQAKFDPIPPDLDLHGLVDGTANFEWVTRITAAQIRQIGPAEFERLVLIHVIHGGKPIVIEKWNVQLGKGLFTAEWLEKNYDKKQENVRDVTNQTDIPMTTGHYLRSMKQLTNQWTPTNFRDERRQRLYLKDIDCPPEWHEKLQKILPPNIFYLNENVERRGNIPNENFDDDLDGSYNPAPAGDLMSSLPESMRAQNLMCYIGHEGTYTPAHKEMCASLGQNIMVDASGDDRGEKSGSSIWFMTETRDREVVREYFLSMLGHDIEIEKHFAQINAWKKANFPVYIVEQRVGDLILVPPLAAHQVWNRGTRTMKVAWNRTTVETLEKALHEALPRARIVCRDEQYKNKAIVFYTLQKYYKQMTELEANADMGLLGISRELVRESPRMKQLARDFKALFALYTEILVDEMFVTKEKDVETVEFDSNITCSYCRANIFNRFLTCKNCVRQLVTGDEDTYDVCMECYAMGRSCVCLSGLKWCEQWNWAELTGSYELWRTLIIQNDGFVDFELSPLPLEISRRKFGKKAVAQICQEQLRRRPFKDVTKPAPKVVPEEEPSEPEVDDEGRLKKKKKRKTKKGDVYTCHVCCHKDYTYRLAFCTNSGCGFAFCYGVLHRAFDMMPQEVMQNERWECPKCLKICNCAACRRQGSGQPYVPKNTLLGHDTRSVADDRSVESLVDFRLHNLVWVRNSGDVTRDRNSKRMQRLQQAAEADKANAADLSQDVTALAADDVEAADNAEGAVPPSGLNSYGDQIEPTVAPNDEPEISEQTPIDPQTEALDNMDPALFGGEGVAAAIDPSLEDATAEPEGPPMDIGQGQVGAENDGAPQEYSPNVPALRHAKPKTSYAEADGGEEEFNEMFIPRSKRPPPPPGSEPSRPARDALALAASAAMRALGETPAPAAVNASGSGGPKKRGRPPGRPGKSDAGAADKASPAASSAASASAAAKRRRRFPRSSLAVAESSLVAERDKDKDSPDELEAQLARELASLDDDGDLIASAASPPPQDKTEVSTDGVDLPPPGAQPKVPQSQALTVELPAKQSLVAGTDQGGLLSMADRMRLKGKSFKIGKKSSLLAASTRASTPATTTNDLPAPAPMDIDDMVDTTSAGASASGSRQSPKDDENFNPDAAEDPLSDGHRDEVDTAGGSGYNSSRPASVQPAVQPAVHPAFQPAAQPATKTMAKTAAARQPSPPPKLSGPTIVCLGDPEEDGDDYYSDSRGTPSVAGSAVDRGDSEESSEDEDDEDIPAQVTAVAAVAGDVAGDAAVVVLPFDSVIIRM</sequence>
<dbReference type="EMBL" id="JAQQPM010000003">
    <property type="protein sequence ID" value="KAK2069845.1"/>
    <property type="molecule type" value="Genomic_DNA"/>
</dbReference>
<dbReference type="Gene3D" id="2.60.120.650">
    <property type="entry name" value="Cupin"/>
    <property type="match status" value="1"/>
</dbReference>
<evidence type="ECO:0000313" key="8">
    <source>
        <dbReference type="Proteomes" id="UP001217918"/>
    </source>
</evidence>
<feature type="compositionally biased region" description="Acidic residues" evidence="5">
    <location>
        <begin position="1236"/>
        <end position="1249"/>
    </location>
</feature>
<evidence type="ECO:0000256" key="3">
    <source>
        <dbReference type="ARBA" id="ARBA00023163"/>
    </source>
</evidence>
<feature type="compositionally biased region" description="Low complexity" evidence="5">
    <location>
        <begin position="928"/>
        <end position="949"/>
    </location>
</feature>
<feature type="compositionally biased region" description="Low complexity" evidence="5">
    <location>
        <begin position="1075"/>
        <end position="1091"/>
    </location>
</feature>
<dbReference type="PROSITE" id="PS51184">
    <property type="entry name" value="JMJC"/>
    <property type="match status" value="1"/>
</dbReference>
<organism evidence="7 8">
    <name type="scientific">Phyllachora maydis</name>
    <dbReference type="NCBI Taxonomy" id="1825666"/>
    <lineage>
        <taxon>Eukaryota</taxon>
        <taxon>Fungi</taxon>
        <taxon>Dikarya</taxon>
        <taxon>Ascomycota</taxon>
        <taxon>Pezizomycotina</taxon>
        <taxon>Sordariomycetes</taxon>
        <taxon>Sordariomycetidae</taxon>
        <taxon>Phyllachorales</taxon>
        <taxon>Phyllachoraceae</taxon>
        <taxon>Phyllachora</taxon>
    </lineage>
</organism>
<comment type="subcellular location">
    <subcellularLocation>
        <location evidence="1">Nucleus</location>
    </subcellularLocation>
</comment>
<evidence type="ECO:0000313" key="7">
    <source>
        <dbReference type="EMBL" id="KAK2069845.1"/>
    </source>
</evidence>
<proteinExistence type="predicted"/>
<feature type="domain" description="JmjC" evidence="6">
    <location>
        <begin position="176"/>
        <end position="343"/>
    </location>
</feature>
<feature type="region of interest" description="Disordered" evidence="5">
    <location>
        <begin position="1075"/>
        <end position="1252"/>
    </location>
</feature>
<feature type="compositionally biased region" description="Low complexity" evidence="5">
    <location>
        <begin position="959"/>
        <end position="969"/>
    </location>
</feature>
<comment type="caution">
    <text evidence="7">The sequence shown here is derived from an EMBL/GenBank/DDBJ whole genome shotgun (WGS) entry which is preliminary data.</text>
</comment>
<evidence type="ECO:0000256" key="2">
    <source>
        <dbReference type="ARBA" id="ARBA00023015"/>
    </source>
</evidence>
<name>A0AAD9I3H0_9PEZI</name>
<dbReference type="Pfam" id="PF02373">
    <property type="entry name" value="JmjC"/>
    <property type="match status" value="1"/>
</dbReference>